<keyword evidence="2" id="KW-0129">CBS domain</keyword>
<dbReference type="Gene3D" id="3.10.580.10">
    <property type="entry name" value="CBS-domain"/>
    <property type="match status" value="1"/>
</dbReference>
<dbReference type="EMBL" id="MTJN01000002">
    <property type="protein sequence ID" value="OOV08404.1"/>
    <property type="molecule type" value="Genomic_DNA"/>
</dbReference>
<dbReference type="SMART" id="SM00116">
    <property type="entry name" value="CBS"/>
    <property type="match status" value="2"/>
</dbReference>
<organism evidence="4 5">
    <name type="scientific">Rhodoferax fermentans</name>
    <dbReference type="NCBI Taxonomy" id="28066"/>
    <lineage>
        <taxon>Bacteria</taxon>
        <taxon>Pseudomonadati</taxon>
        <taxon>Pseudomonadota</taxon>
        <taxon>Betaproteobacteria</taxon>
        <taxon>Burkholderiales</taxon>
        <taxon>Comamonadaceae</taxon>
        <taxon>Rhodoferax</taxon>
    </lineage>
</organism>
<dbReference type="PANTHER" id="PTHR48108:SF26">
    <property type="entry name" value="CBS DOMAIN-CONTAINING PROTEIN DDB_G0289609"/>
    <property type="match status" value="1"/>
</dbReference>
<reference evidence="4 5" key="1">
    <citation type="submission" date="2017-01" db="EMBL/GenBank/DDBJ databases">
        <title>Genome sequencing of Rhodoferax fermentans JCM 7819.</title>
        <authorList>
            <person name="Kim Y.J."/>
            <person name="Farh M.E.-A."/>
            <person name="Yang D.-C."/>
        </authorList>
    </citation>
    <scope>NUCLEOTIDE SEQUENCE [LARGE SCALE GENOMIC DNA]</scope>
    <source>
        <strain evidence="4 5">JCM 7819</strain>
    </source>
</reference>
<dbReference type="InterPro" id="IPR000644">
    <property type="entry name" value="CBS_dom"/>
</dbReference>
<dbReference type="Proteomes" id="UP000190750">
    <property type="component" value="Unassembled WGS sequence"/>
</dbReference>
<protein>
    <recommendedName>
        <fullName evidence="3">CBS domain-containing protein</fullName>
    </recommendedName>
</protein>
<comment type="caution">
    <text evidence="4">The sequence shown here is derived from an EMBL/GenBank/DDBJ whole genome shotgun (WGS) entry which is preliminary data.</text>
</comment>
<gene>
    <name evidence="4" type="ORF">RF819_18340</name>
</gene>
<evidence type="ECO:0000313" key="4">
    <source>
        <dbReference type="EMBL" id="OOV08404.1"/>
    </source>
</evidence>
<keyword evidence="1" id="KW-0677">Repeat</keyword>
<proteinExistence type="predicted"/>
<evidence type="ECO:0000259" key="3">
    <source>
        <dbReference type="PROSITE" id="PS51371"/>
    </source>
</evidence>
<evidence type="ECO:0000313" key="5">
    <source>
        <dbReference type="Proteomes" id="UP000190750"/>
    </source>
</evidence>
<accession>A0A1T1AWB7</accession>
<feature type="domain" description="CBS" evidence="3">
    <location>
        <begin position="75"/>
        <end position="132"/>
    </location>
</feature>
<dbReference type="Pfam" id="PF00571">
    <property type="entry name" value="CBS"/>
    <property type="match status" value="2"/>
</dbReference>
<dbReference type="PANTHER" id="PTHR48108">
    <property type="entry name" value="CBS DOMAIN-CONTAINING PROTEIN CBSX2, CHLOROPLASTIC"/>
    <property type="match status" value="1"/>
</dbReference>
<keyword evidence="5" id="KW-1185">Reference proteome</keyword>
<sequence>MKLGPAAALMKRRLTTVTPYETVLTAADRMVQANLGALLVVDNDRLVGILSERDILQRVVARRRDPESTTVSMVLTPNPVAVTEDTPLEECIQIIRTRGFRHLPVINGYRHPLGVIYSRDLLQHILNLIEDSFHQEGNLADILGPQKNKDMA</sequence>
<dbReference type="AlphaFoldDB" id="A0A1T1AWB7"/>
<evidence type="ECO:0000256" key="1">
    <source>
        <dbReference type="ARBA" id="ARBA00022737"/>
    </source>
</evidence>
<dbReference type="SUPFAM" id="SSF54631">
    <property type="entry name" value="CBS-domain pair"/>
    <property type="match status" value="1"/>
</dbReference>
<dbReference type="InterPro" id="IPR046342">
    <property type="entry name" value="CBS_dom_sf"/>
</dbReference>
<dbReference type="PROSITE" id="PS51371">
    <property type="entry name" value="CBS"/>
    <property type="match status" value="2"/>
</dbReference>
<name>A0A1T1AWB7_RHOFE</name>
<evidence type="ECO:0000256" key="2">
    <source>
        <dbReference type="PROSITE-ProRule" id="PRU00703"/>
    </source>
</evidence>
<feature type="domain" description="CBS" evidence="3">
    <location>
        <begin position="10"/>
        <end position="67"/>
    </location>
</feature>
<dbReference type="InterPro" id="IPR051462">
    <property type="entry name" value="CBS_domain-containing"/>
</dbReference>
<dbReference type="STRING" id="28066.RF819_18340"/>